<keyword evidence="1" id="KW-0812">Transmembrane</keyword>
<evidence type="ECO:0000256" key="1">
    <source>
        <dbReference type="SAM" id="Phobius"/>
    </source>
</evidence>
<evidence type="ECO:0000313" key="3">
    <source>
        <dbReference type="EMBL" id="MDG0866505.1"/>
    </source>
</evidence>
<dbReference type="Proteomes" id="UP001321249">
    <property type="component" value="Unassembled WGS sequence"/>
</dbReference>
<dbReference type="InterPro" id="IPR035986">
    <property type="entry name" value="PKD_dom_sf"/>
</dbReference>
<feature type="domain" description="PKD" evidence="2">
    <location>
        <begin position="143"/>
        <end position="190"/>
    </location>
</feature>
<evidence type="ECO:0000313" key="6">
    <source>
        <dbReference type="Proteomes" id="UP001321249"/>
    </source>
</evidence>
<dbReference type="RefSeq" id="WP_342823972.1">
    <property type="nucleotide sequence ID" value="NZ_CP046146.1"/>
</dbReference>
<keyword evidence="5" id="KW-1185">Reference proteome</keyword>
<reference evidence="5 6" key="1">
    <citation type="submission" date="2019-11" db="EMBL/GenBank/DDBJ databases">
        <authorList>
            <person name="Cho J.-C."/>
        </authorList>
    </citation>
    <scope>NUCLEOTIDE SEQUENCE [LARGE SCALE GENOMIC DNA]</scope>
    <source>
        <strain evidence="4 5">JH1073</strain>
        <strain evidence="3 6">JH702</strain>
    </source>
</reference>
<dbReference type="AlphaFoldDB" id="A0AAJ6CUH5"/>
<dbReference type="Proteomes" id="UP001219901">
    <property type="component" value="Chromosome"/>
</dbReference>
<dbReference type="InterPro" id="IPR000601">
    <property type="entry name" value="PKD_dom"/>
</dbReference>
<dbReference type="EMBL" id="CP046147">
    <property type="protein sequence ID" value="WFG40597.1"/>
    <property type="molecule type" value="Genomic_DNA"/>
</dbReference>
<name>A0AAJ6CUH5_9CHLR</name>
<feature type="transmembrane region" description="Helical" evidence="1">
    <location>
        <begin position="250"/>
        <end position="278"/>
    </location>
</feature>
<dbReference type="InterPro" id="IPR013783">
    <property type="entry name" value="Ig-like_fold"/>
</dbReference>
<keyword evidence="1" id="KW-0472">Membrane</keyword>
<evidence type="ECO:0000259" key="2">
    <source>
        <dbReference type="PROSITE" id="PS50093"/>
    </source>
</evidence>
<dbReference type="Gene3D" id="2.60.40.10">
    <property type="entry name" value="Immunoglobulins"/>
    <property type="match status" value="1"/>
</dbReference>
<protein>
    <recommendedName>
        <fullName evidence="2">PKD domain-containing protein</fullName>
    </recommendedName>
</protein>
<dbReference type="SUPFAM" id="SSF49299">
    <property type="entry name" value="PKD domain"/>
    <property type="match status" value="1"/>
</dbReference>
<sequence>MSQSAAFSLISISIQSIPFEIAIDAGEDRTAAVNDALTYRAKFKLPEDIEEVEVTWKFGDGSRAISISETVPTSIDGEVITAPVTHRYGSDVDSPYIVTATLRGAGKAGVVIGEDKLITAISRLPVIELFMGQGGVVEYGTDVTLEASYSKPEGVTDLEYTWDFGDGTTPVTIEIDEDAESNRLTATHVYENFRSEPYRAKLRMSGKADVGDVVAVGEITNVVRESIGVGQTELQAGNITRDAGRVLNKIWVIAASAGLWFFYLSPVWIVLALIVYALRRWGGKLNPPSNARREVSKSDRESMEL</sequence>
<dbReference type="Pfam" id="PF18911">
    <property type="entry name" value="PKD_4"/>
    <property type="match status" value="1"/>
</dbReference>
<evidence type="ECO:0000313" key="4">
    <source>
        <dbReference type="EMBL" id="WFG40597.1"/>
    </source>
</evidence>
<keyword evidence="1" id="KW-1133">Transmembrane helix</keyword>
<reference evidence="5" key="3">
    <citation type="submission" date="2023-06" db="EMBL/GenBank/DDBJ databases">
        <title>Pangenomics reveal diversification of enzyme families and niche specialization in globally abundant SAR202 bacteria.</title>
        <authorList>
            <person name="Saw J.H.W."/>
        </authorList>
    </citation>
    <scope>NUCLEOTIDE SEQUENCE [LARGE SCALE GENOMIC DNA]</scope>
    <source>
        <strain evidence="5">JH1073</strain>
    </source>
</reference>
<accession>A0AAJ6CUH5</accession>
<evidence type="ECO:0000313" key="5">
    <source>
        <dbReference type="Proteomes" id="UP001219901"/>
    </source>
</evidence>
<reference evidence="4" key="2">
    <citation type="journal article" date="2023" name="Nat. Commun.">
        <title>Cultivation of marine bacteria of the SAR202 clade.</title>
        <authorList>
            <person name="Lim Y."/>
            <person name="Seo J.H."/>
            <person name="Giovannoni S.J."/>
            <person name="Kang I."/>
            <person name="Cho J.C."/>
        </authorList>
    </citation>
    <scope>NUCLEOTIDE SEQUENCE</scope>
    <source>
        <strain evidence="4">JH1073</strain>
    </source>
</reference>
<proteinExistence type="predicted"/>
<dbReference type="PROSITE" id="PS50093">
    <property type="entry name" value="PKD"/>
    <property type="match status" value="1"/>
</dbReference>
<gene>
    <name evidence="3" type="ORF">GKO46_05385</name>
    <name evidence="4" type="ORF">GKO48_13630</name>
</gene>
<organism evidence="4 5">
    <name type="scientific">Candidatus Lucifugimonas marina</name>
    <dbReference type="NCBI Taxonomy" id="3038979"/>
    <lineage>
        <taxon>Bacteria</taxon>
        <taxon>Bacillati</taxon>
        <taxon>Chloroflexota</taxon>
        <taxon>Dehalococcoidia</taxon>
        <taxon>SAR202 cluster</taxon>
        <taxon>Candidatus Lucifugimonadales</taxon>
        <taxon>Candidatus Lucifugimonadaceae</taxon>
        <taxon>Candidatus Lucifugimonas</taxon>
    </lineage>
</organism>
<dbReference type="EMBL" id="WMBE01000002">
    <property type="protein sequence ID" value="MDG0866505.1"/>
    <property type="molecule type" value="Genomic_DNA"/>
</dbReference>